<dbReference type="NCBIfam" id="TIGR04057">
    <property type="entry name" value="SusC_RagA_signa"/>
    <property type="match status" value="1"/>
</dbReference>
<dbReference type="SUPFAM" id="SSF56935">
    <property type="entry name" value="Porins"/>
    <property type="match status" value="1"/>
</dbReference>
<keyword evidence="6 7" id="KW-0998">Cell outer membrane</keyword>
<keyword evidence="10" id="KW-1185">Reference proteome</keyword>
<proteinExistence type="inferred from homology"/>
<evidence type="ECO:0000256" key="5">
    <source>
        <dbReference type="ARBA" id="ARBA00023136"/>
    </source>
</evidence>
<accession>A0A5B8VPK7</accession>
<evidence type="ECO:0000256" key="1">
    <source>
        <dbReference type="ARBA" id="ARBA00004571"/>
    </source>
</evidence>
<keyword evidence="5 7" id="KW-0472">Membrane</keyword>
<dbReference type="InterPro" id="IPR012910">
    <property type="entry name" value="Plug_dom"/>
</dbReference>
<organism evidence="9 10">
    <name type="scientific">Arachidicoccus ginsenosidivorans</name>
    <dbReference type="NCBI Taxonomy" id="496057"/>
    <lineage>
        <taxon>Bacteria</taxon>
        <taxon>Pseudomonadati</taxon>
        <taxon>Bacteroidota</taxon>
        <taxon>Chitinophagia</taxon>
        <taxon>Chitinophagales</taxon>
        <taxon>Chitinophagaceae</taxon>
        <taxon>Arachidicoccus</taxon>
    </lineage>
</organism>
<dbReference type="EMBL" id="CP042434">
    <property type="protein sequence ID" value="QEC73564.1"/>
    <property type="molecule type" value="Genomic_DNA"/>
</dbReference>
<dbReference type="Gene3D" id="2.40.170.20">
    <property type="entry name" value="TonB-dependent receptor, beta-barrel domain"/>
    <property type="match status" value="1"/>
</dbReference>
<dbReference type="Pfam" id="PF07715">
    <property type="entry name" value="Plug"/>
    <property type="match status" value="1"/>
</dbReference>
<keyword evidence="4 7" id="KW-0812">Transmembrane</keyword>
<feature type="domain" description="TonB-dependent receptor plug" evidence="8">
    <location>
        <begin position="1"/>
        <end position="105"/>
    </location>
</feature>
<keyword evidence="2 7" id="KW-0813">Transport</keyword>
<dbReference type="OrthoDB" id="9768177at2"/>
<dbReference type="NCBIfam" id="TIGR04056">
    <property type="entry name" value="OMP_RagA_SusC"/>
    <property type="match status" value="1"/>
</dbReference>
<comment type="subcellular location">
    <subcellularLocation>
        <location evidence="1 7">Cell outer membrane</location>
        <topology evidence="1 7">Multi-pass membrane protein</topology>
    </subcellularLocation>
</comment>
<dbReference type="InterPro" id="IPR023997">
    <property type="entry name" value="TonB-dep_OMP_SusC/RagA_CS"/>
</dbReference>
<protein>
    <submittedName>
        <fullName evidence="9">SusC/RagA family TonB-linked outer membrane protein</fullName>
    </submittedName>
</protein>
<keyword evidence="3 7" id="KW-1134">Transmembrane beta strand</keyword>
<dbReference type="Proteomes" id="UP000321291">
    <property type="component" value="Chromosome"/>
</dbReference>
<evidence type="ECO:0000256" key="2">
    <source>
        <dbReference type="ARBA" id="ARBA00022448"/>
    </source>
</evidence>
<dbReference type="InterPro" id="IPR023996">
    <property type="entry name" value="TonB-dep_OMP_SusC/RagA"/>
</dbReference>
<dbReference type="AlphaFoldDB" id="A0A5B8VPK7"/>
<reference evidence="9 10" key="1">
    <citation type="journal article" date="2017" name="Int. J. Syst. Evol. Microbiol.">
        <title>Arachidicoccus ginsenosidivorans sp. nov., with ginsenoside-converting activity isolated from ginseng cultivating soil.</title>
        <authorList>
            <person name="Siddiqi M.Z."/>
            <person name="Aslam Z."/>
            <person name="Im W.T."/>
        </authorList>
    </citation>
    <scope>NUCLEOTIDE SEQUENCE [LARGE SCALE GENOMIC DNA]</scope>
    <source>
        <strain evidence="9 10">Gsoil 809</strain>
    </source>
</reference>
<dbReference type="InterPro" id="IPR036942">
    <property type="entry name" value="Beta-barrel_TonB_sf"/>
</dbReference>
<gene>
    <name evidence="9" type="ORF">FSB73_19740</name>
</gene>
<evidence type="ECO:0000259" key="8">
    <source>
        <dbReference type="Pfam" id="PF07715"/>
    </source>
</evidence>
<dbReference type="InterPro" id="IPR037066">
    <property type="entry name" value="Plug_dom_sf"/>
</dbReference>
<dbReference type="InterPro" id="IPR039426">
    <property type="entry name" value="TonB-dep_rcpt-like"/>
</dbReference>
<evidence type="ECO:0000256" key="6">
    <source>
        <dbReference type="ARBA" id="ARBA00023237"/>
    </source>
</evidence>
<sequence length="892" mass="97501">MDVTGSVAQIKGEEIAKQASVNPIAALQGKVAGVQITNSGAPGSSPDITIRGLGTFQGNPKPLYVVDGVWLDDISFLNTADIKSMSILKDASSESIYGVRGANGVIIITTNKGIAGKLNINYNGYVGYQVANNIPTMADGHEYAILYNELQRVSGGTNMLDSSQFSQGTNWFNAELRNAIVTNHQLSVNGGGDKSVYNLSLGYLSQQGLLKTNKYQRYTLNFANEIHFTPKITFGYNVMGAYSKSHDVPGGIWRYLYTAPPIMPVRFSNGFYGDPGYYGLGSSVSNPQVTLDYNNAATQIYHINGNAYVNIDLLRHFTLHSILGGTYHENDFKNFTPVYKANANQMSSHNTLSINTSWQKDWIIDNTLTYANTFGGVHHVSIMAGQEAQRIYNYSQNSTGLDGGLSSDPATWYLKLASGNGTTTDDISIIKRASYFGRLTYSYKSRYSLTSTLRSDASSVFTDNSGRALLPSVGVAWIITGENFMQDQQVFDLLKLKASWGEVGNDGIPAYTASQQTTSSSIIFGNTQTISSGQSVQSPLPPPLTWEKSAGTDIGLEAALLHNRLEINADYYNKKTQNFIYYYGLQGALGYTTSYVIENIGELQNQGLEFSATWHDQASSDFSYSISANIAYNKNEFTKNNYGGNQKFYSGGGASTGGQLGTITTLGLPVGAFYGYKVIGIFQSPDDVQNYKNTDGVLYQPNAVPGDFKYAKLSDDGLAINGNDRTMIGNPNPKYTYGLNTSFTYRHFDLAIDLSGVADVDVYNANKGLRFGAENFTKDFYDKRWHGQGSSNTDPSVNLGGGQNYYINSWYVEDGSYLKIRNIQLGYTLPLAGNHLGIEKLRLYINAQNPVIFTKYTGFSPEISGGTPGNINIDNNVYPLSAIYNFGVNLTF</sequence>
<evidence type="ECO:0000313" key="9">
    <source>
        <dbReference type="EMBL" id="QEC73564.1"/>
    </source>
</evidence>
<evidence type="ECO:0000256" key="7">
    <source>
        <dbReference type="PROSITE-ProRule" id="PRU01360"/>
    </source>
</evidence>
<evidence type="ECO:0000256" key="4">
    <source>
        <dbReference type="ARBA" id="ARBA00022692"/>
    </source>
</evidence>
<dbReference type="GO" id="GO:0009279">
    <property type="term" value="C:cell outer membrane"/>
    <property type="evidence" value="ECO:0007669"/>
    <property type="project" value="UniProtKB-SubCell"/>
</dbReference>
<dbReference type="KEGG" id="agi:FSB73_19740"/>
<evidence type="ECO:0000256" key="3">
    <source>
        <dbReference type="ARBA" id="ARBA00022452"/>
    </source>
</evidence>
<evidence type="ECO:0000313" key="10">
    <source>
        <dbReference type="Proteomes" id="UP000321291"/>
    </source>
</evidence>
<name>A0A5B8VPK7_9BACT</name>
<dbReference type="Gene3D" id="2.170.130.10">
    <property type="entry name" value="TonB-dependent receptor, plug domain"/>
    <property type="match status" value="1"/>
</dbReference>
<comment type="similarity">
    <text evidence="7">Belongs to the TonB-dependent receptor family.</text>
</comment>
<dbReference type="PROSITE" id="PS52016">
    <property type="entry name" value="TONB_DEPENDENT_REC_3"/>
    <property type="match status" value="1"/>
</dbReference>